<proteinExistence type="predicted"/>
<feature type="domain" description="Reverse transcriptase zinc-binding" evidence="1">
    <location>
        <begin position="79"/>
        <end position="170"/>
    </location>
</feature>
<dbReference type="Pfam" id="PF13966">
    <property type="entry name" value="zf-RVT"/>
    <property type="match status" value="1"/>
</dbReference>
<dbReference type="Proteomes" id="UP000596661">
    <property type="component" value="Unassembled WGS sequence"/>
</dbReference>
<dbReference type="AlphaFoldDB" id="A0A803QKP5"/>
<accession>A0A803QKP5</accession>
<dbReference type="InterPro" id="IPR026960">
    <property type="entry name" value="RVT-Znf"/>
</dbReference>
<evidence type="ECO:0000313" key="2">
    <source>
        <dbReference type="EnsemblPlants" id="cds.evm.model.10.1723"/>
    </source>
</evidence>
<name>A0A803QKP5_CANSA</name>
<reference evidence="2" key="1">
    <citation type="submission" date="2021-03" db="UniProtKB">
        <authorList>
            <consortium name="EnsemblPlants"/>
        </authorList>
    </citation>
    <scope>IDENTIFICATION</scope>
</reference>
<keyword evidence="3" id="KW-1185">Reference proteome</keyword>
<dbReference type="EMBL" id="UZAU01000821">
    <property type="status" value="NOT_ANNOTATED_CDS"/>
    <property type="molecule type" value="Genomic_DNA"/>
</dbReference>
<organism evidence="2 3">
    <name type="scientific">Cannabis sativa</name>
    <name type="common">Hemp</name>
    <name type="synonym">Marijuana</name>
    <dbReference type="NCBI Taxonomy" id="3483"/>
    <lineage>
        <taxon>Eukaryota</taxon>
        <taxon>Viridiplantae</taxon>
        <taxon>Streptophyta</taxon>
        <taxon>Embryophyta</taxon>
        <taxon>Tracheophyta</taxon>
        <taxon>Spermatophyta</taxon>
        <taxon>Magnoliopsida</taxon>
        <taxon>eudicotyledons</taxon>
        <taxon>Gunneridae</taxon>
        <taxon>Pentapetalae</taxon>
        <taxon>rosids</taxon>
        <taxon>fabids</taxon>
        <taxon>Rosales</taxon>
        <taxon>Cannabaceae</taxon>
        <taxon>Cannabis</taxon>
    </lineage>
</organism>
<evidence type="ECO:0000313" key="3">
    <source>
        <dbReference type="Proteomes" id="UP000596661"/>
    </source>
</evidence>
<dbReference type="Gramene" id="evm.model.10.1723">
    <property type="protein sequence ID" value="cds.evm.model.10.1723"/>
    <property type="gene ID" value="evm.TU.10.1723"/>
</dbReference>
<protein>
    <recommendedName>
        <fullName evidence="1">Reverse transcriptase zinc-binding domain-containing protein</fullName>
    </recommendedName>
</protein>
<evidence type="ECO:0000259" key="1">
    <source>
        <dbReference type="Pfam" id="PF13966"/>
    </source>
</evidence>
<sequence>MFKINVDGDVFQATNGYGAGVIVWDYQGRLVEAFSVYKMGGTQSKVAKIICIKKALRWHEGKNVQEDHWYWIKDRVGVYTVKIAYHLLQQLKGNDGLDHLYDFLKSLWQLQLPPRVKDLLWRAGSNFLPTKVQLRSRHVVRGDTTCSLWNSALESALHLFVNCNFAQNCWRKALQTVLKALLQLGFNMAF</sequence>
<dbReference type="EnsemblPlants" id="evm.model.10.1723">
    <property type="protein sequence ID" value="cds.evm.model.10.1723"/>
    <property type="gene ID" value="evm.TU.10.1723"/>
</dbReference>